<feature type="compositionally biased region" description="Basic and acidic residues" evidence="1">
    <location>
        <begin position="1"/>
        <end position="16"/>
    </location>
</feature>
<sequence length="156" mass="18086">MKAEKDKANMERDLQEARSNWRKAKKISLTTQLEDNKRLADAEARDRSSLMTKYKNLTTDLESSRERIENEHERKSDSLKALSKAQAEINCGNPDLRPKVIGEWKAKANDLTAEIDASNKECRNYNSELSVFVPLMRSCRTIDVVKRKIRTWPMRS</sequence>
<feature type="region of interest" description="Disordered" evidence="1">
    <location>
        <begin position="60"/>
        <end position="79"/>
    </location>
</feature>
<accession>A0A553P3W4</accession>
<protein>
    <submittedName>
        <fullName evidence="2">Uncharacterized protein</fullName>
    </submittedName>
</protein>
<dbReference type="STRING" id="6832.A0A553P3W4"/>
<reference evidence="2 3" key="1">
    <citation type="journal article" date="2018" name="Nat. Ecol. Evol.">
        <title>Genomic signatures of mitonuclear coevolution across populations of Tigriopus californicus.</title>
        <authorList>
            <person name="Barreto F.S."/>
            <person name="Watson E.T."/>
            <person name="Lima T.G."/>
            <person name="Willett C.S."/>
            <person name="Edmands S."/>
            <person name="Li W."/>
            <person name="Burton R.S."/>
        </authorList>
    </citation>
    <scope>NUCLEOTIDE SEQUENCE [LARGE SCALE GENOMIC DNA]</scope>
    <source>
        <strain evidence="2 3">San Diego</strain>
    </source>
</reference>
<gene>
    <name evidence="2" type="ORF">TCAL_16156</name>
</gene>
<dbReference type="AlphaFoldDB" id="A0A553P3W4"/>
<dbReference type="EMBL" id="VCGU01000008">
    <property type="protein sequence ID" value="TRY72340.1"/>
    <property type="molecule type" value="Genomic_DNA"/>
</dbReference>
<proteinExistence type="predicted"/>
<evidence type="ECO:0000256" key="1">
    <source>
        <dbReference type="SAM" id="MobiDB-lite"/>
    </source>
</evidence>
<organism evidence="2 3">
    <name type="scientific">Tigriopus californicus</name>
    <name type="common">Marine copepod</name>
    <dbReference type="NCBI Taxonomy" id="6832"/>
    <lineage>
        <taxon>Eukaryota</taxon>
        <taxon>Metazoa</taxon>
        <taxon>Ecdysozoa</taxon>
        <taxon>Arthropoda</taxon>
        <taxon>Crustacea</taxon>
        <taxon>Multicrustacea</taxon>
        <taxon>Hexanauplia</taxon>
        <taxon>Copepoda</taxon>
        <taxon>Harpacticoida</taxon>
        <taxon>Harpacticidae</taxon>
        <taxon>Tigriopus</taxon>
    </lineage>
</organism>
<feature type="region of interest" description="Disordered" evidence="1">
    <location>
        <begin position="1"/>
        <end position="24"/>
    </location>
</feature>
<keyword evidence="3" id="KW-1185">Reference proteome</keyword>
<name>A0A553P3W4_TIGCA</name>
<comment type="caution">
    <text evidence="2">The sequence shown here is derived from an EMBL/GenBank/DDBJ whole genome shotgun (WGS) entry which is preliminary data.</text>
</comment>
<evidence type="ECO:0000313" key="3">
    <source>
        <dbReference type="Proteomes" id="UP000318571"/>
    </source>
</evidence>
<dbReference type="Proteomes" id="UP000318571">
    <property type="component" value="Chromosome 7"/>
</dbReference>
<feature type="compositionally biased region" description="Basic and acidic residues" evidence="1">
    <location>
        <begin position="62"/>
        <end position="78"/>
    </location>
</feature>
<evidence type="ECO:0000313" key="2">
    <source>
        <dbReference type="EMBL" id="TRY72340.1"/>
    </source>
</evidence>